<proteinExistence type="predicted"/>
<keyword evidence="3" id="KW-1185">Reference proteome</keyword>
<protein>
    <recommendedName>
        <fullName evidence="1">DUF3616 domain-containing protein</fullName>
    </recommendedName>
</protein>
<dbReference type="SUPFAM" id="SSF101898">
    <property type="entry name" value="NHL repeat"/>
    <property type="match status" value="1"/>
</dbReference>
<gene>
    <name evidence="2" type="ORF">Pla8534_19010</name>
</gene>
<dbReference type="KEGG" id="lcre:Pla8534_19010"/>
<evidence type="ECO:0000313" key="3">
    <source>
        <dbReference type="Proteomes" id="UP000317648"/>
    </source>
</evidence>
<dbReference type="Proteomes" id="UP000317648">
    <property type="component" value="Chromosome"/>
</dbReference>
<feature type="domain" description="DUF3616" evidence="1">
    <location>
        <begin position="146"/>
        <end position="313"/>
    </location>
</feature>
<name>A0A518DQJ7_9BACT</name>
<dbReference type="Pfam" id="PF12275">
    <property type="entry name" value="DUF3616"/>
    <property type="match status" value="2"/>
</dbReference>
<dbReference type="EMBL" id="CP036433">
    <property type="protein sequence ID" value="QDU94115.1"/>
    <property type="molecule type" value="Genomic_DNA"/>
</dbReference>
<evidence type="ECO:0000259" key="1">
    <source>
        <dbReference type="Pfam" id="PF12275"/>
    </source>
</evidence>
<organism evidence="2 3">
    <name type="scientific">Lignipirellula cremea</name>
    <dbReference type="NCBI Taxonomy" id="2528010"/>
    <lineage>
        <taxon>Bacteria</taxon>
        <taxon>Pseudomonadati</taxon>
        <taxon>Planctomycetota</taxon>
        <taxon>Planctomycetia</taxon>
        <taxon>Pirellulales</taxon>
        <taxon>Pirellulaceae</taxon>
        <taxon>Lignipirellula</taxon>
    </lineage>
</organism>
<dbReference type="AlphaFoldDB" id="A0A518DQJ7"/>
<evidence type="ECO:0000313" key="2">
    <source>
        <dbReference type="EMBL" id="QDU94115.1"/>
    </source>
</evidence>
<sequence>MCLIAQQLSGAEIQLLSKIKFKGKVLAADNISAVAVLGDGEFLVIGSDEGTHIQVLRRTNDNEYTVHHNIRLAQGDTGKEIDVEGIASSGDRLYIVGSHSRKRLKIKPSDNTQQENHELLEGNVREELRENLFELRLNAAGEPTSDVETKSLRPRIASDPVLRQFLKIPSKENGVDIEGIAAAHGDELYVGFRGPVLREGYVPILVFDFDKPQKAKTVYVKLGGRGIRDLVRVSDGFLIIGGPVGGEPVTFEIYHWDGEDCMAGSDNLSPKDPKSLGVIPLPNDQSKAEGIAVVSETDTHYDVLIVFDGPTNGQPTQFRVEKQLR</sequence>
<accession>A0A518DQJ7</accession>
<feature type="domain" description="DUF3616" evidence="1">
    <location>
        <begin position="30"/>
        <end position="132"/>
    </location>
</feature>
<dbReference type="InterPro" id="IPR022060">
    <property type="entry name" value="DUF3616"/>
</dbReference>
<reference evidence="2 3" key="1">
    <citation type="submission" date="2019-02" db="EMBL/GenBank/DDBJ databases">
        <title>Deep-cultivation of Planctomycetes and their phenomic and genomic characterization uncovers novel biology.</title>
        <authorList>
            <person name="Wiegand S."/>
            <person name="Jogler M."/>
            <person name="Boedeker C."/>
            <person name="Pinto D."/>
            <person name="Vollmers J."/>
            <person name="Rivas-Marin E."/>
            <person name="Kohn T."/>
            <person name="Peeters S.H."/>
            <person name="Heuer A."/>
            <person name="Rast P."/>
            <person name="Oberbeckmann S."/>
            <person name="Bunk B."/>
            <person name="Jeske O."/>
            <person name="Meyerdierks A."/>
            <person name="Storesund J.E."/>
            <person name="Kallscheuer N."/>
            <person name="Luecker S."/>
            <person name="Lage O.M."/>
            <person name="Pohl T."/>
            <person name="Merkel B.J."/>
            <person name="Hornburger P."/>
            <person name="Mueller R.-W."/>
            <person name="Bruemmer F."/>
            <person name="Labrenz M."/>
            <person name="Spormann A.M."/>
            <person name="Op den Camp H."/>
            <person name="Overmann J."/>
            <person name="Amann R."/>
            <person name="Jetten M.S.M."/>
            <person name="Mascher T."/>
            <person name="Medema M.H."/>
            <person name="Devos D.P."/>
            <person name="Kaster A.-K."/>
            <person name="Ovreas L."/>
            <person name="Rohde M."/>
            <person name="Galperin M.Y."/>
            <person name="Jogler C."/>
        </authorList>
    </citation>
    <scope>NUCLEOTIDE SEQUENCE [LARGE SCALE GENOMIC DNA]</scope>
    <source>
        <strain evidence="2 3">Pla85_3_4</strain>
    </source>
</reference>